<evidence type="ECO:0000313" key="3">
    <source>
        <dbReference type="Proteomes" id="UP001403385"/>
    </source>
</evidence>
<dbReference type="EMBL" id="JBDKWZ010000034">
    <property type="protein sequence ID" value="MEN7551981.1"/>
    <property type="molecule type" value="Genomic_DNA"/>
</dbReference>
<dbReference type="InterPro" id="IPR033390">
    <property type="entry name" value="Rv2179c-like"/>
</dbReference>
<dbReference type="GO" id="GO:0003676">
    <property type="term" value="F:nucleic acid binding"/>
    <property type="evidence" value="ECO:0007669"/>
    <property type="project" value="InterPro"/>
</dbReference>
<name>A0AAW9SMB3_9BACT</name>
<dbReference type="Pfam" id="PF16473">
    <property type="entry name" value="Rv2179c-like"/>
    <property type="match status" value="1"/>
</dbReference>
<dbReference type="InterPro" id="IPR036397">
    <property type="entry name" value="RNaseH_sf"/>
</dbReference>
<evidence type="ECO:0000313" key="2">
    <source>
        <dbReference type="EMBL" id="MEN7551981.1"/>
    </source>
</evidence>
<dbReference type="Proteomes" id="UP001403385">
    <property type="component" value="Unassembled WGS sequence"/>
</dbReference>
<dbReference type="AlphaFoldDB" id="A0AAW9SMB3"/>
<gene>
    <name evidence="2" type="ORF">AAG747_28965</name>
</gene>
<keyword evidence="3" id="KW-1185">Reference proteome</keyword>
<dbReference type="RefSeq" id="WP_346824758.1">
    <property type="nucleotide sequence ID" value="NZ_JBDKWZ010000034.1"/>
</dbReference>
<comment type="caution">
    <text evidence="2">The sequence shown here is derived from an EMBL/GenBank/DDBJ whole genome shotgun (WGS) entry which is preliminary data.</text>
</comment>
<proteinExistence type="predicted"/>
<evidence type="ECO:0000259" key="1">
    <source>
        <dbReference type="Pfam" id="PF16473"/>
    </source>
</evidence>
<dbReference type="Gene3D" id="3.30.420.10">
    <property type="entry name" value="Ribonuclease H-like superfamily/Ribonuclease H"/>
    <property type="match status" value="1"/>
</dbReference>
<accession>A0AAW9SMB3</accession>
<organism evidence="2 3">
    <name type="scientific">Rapidithrix thailandica</name>
    <dbReference type="NCBI Taxonomy" id="413964"/>
    <lineage>
        <taxon>Bacteria</taxon>
        <taxon>Pseudomonadati</taxon>
        <taxon>Bacteroidota</taxon>
        <taxon>Cytophagia</taxon>
        <taxon>Cytophagales</taxon>
        <taxon>Flammeovirgaceae</taxon>
        <taxon>Rapidithrix</taxon>
    </lineage>
</organism>
<feature type="domain" description="3'-5' exoribonuclease Rv2179c-like" evidence="1">
    <location>
        <begin position="2"/>
        <end position="152"/>
    </location>
</feature>
<sequence>MHLYLDTEYALKGNAMELLSIGLVKSNGEEYYAVSSEFNPENANDWLKANVLPKLEGACRKGLFTIKEEIEKFIGGEGEGLHRVNLECWGYFCAADWTLLVNLFGGLDQLPSYMPLYCKELRQEMDRMKFPLSKLPKSEDKHHALADARRNWVLHQRLLSWEQEHR</sequence>
<protein>
    <submittedName>
        <fullName evidence="2">3'-5' exoribonuclease</fullName>
    </submittedName>
</protein>
<reference evidence="2 3" key="1">
    <citation type="submission" date="2024-04" db="EMBL/GenBank/DDBJ databases">
        <title>Novel genus in family Flammeovirgaceae.</title>
        <authorList>
            <person name="Nguyen T.H."/>
            <person name="Vuong T.Q."/>
            <person name="Le H."/>
            <person name="Kim S.-G."/>
        </authorList>
    </citation>
    <scope>NUCLEOTIDE SEQUENCE [LARGE SCALE GENOMIC DNA]</scope>
    <source>
        <strain evidence="2 3">JCM 23209</strain>
    </source>
</reference>